<evidence type="ECO:0000313" key="7">
    <source>
        <dbReference type="EMBL" id="KAK0980954.1"/>
    </source>
</evidence>
<feature type="region of interest" description="Disordered" evidence="4">
    <location>
        <begin position="1"/>
        <end position="28"/>
    </location>
</feature>
<feature type="region of interest" description="Disordered" evidence="4">
    <location>
        <begin position="104"/>
        <end position="219"/>
    </location>
</feature>
<keyword evidence="3" id="KW-0206">Cytoskeleton</keyword>
<feature type="region of interest" description="Disordered" evidence="4">
    <location>
        <begin position="747"/>
        <end position="769"/>
    </location>
</feature>
<dbReference type="InterPro" id="IPR025925">
    <property type="entry name" value="PPC89_CLD"/>
</dbReference>
<gene>
    <name evidence="7" type="ORF">LTR91_012082</name>
</gene>
<accession>A0AAN6KG20</accession>
<keyword evidence="8" id="KW-1185">Reference proteome</keyword>
<feature type="region of interest" description="Disordered" evidence="4">
    <location>
        <begin position="337"/>
        <end position="361"/>
    </location>
</feature>
<evidence type="ECO:0000256" key="3">
    <source>
        <dbReference type="ARBA" id="ARBA00023212"/>
    </source>
</evidence>
<feature type="region of interest" description="Disordered" evidence="4">
    <location>
        <begin position="456"/>
        <end position="630"/>
    </location>
</feature>
<dbReference type="EMBL" id="JAUJLE010000114">
    <property type="protein sequence ID" value="KAK0980954.1"/>
    <property type="molecule type" value="Genomic_DNA"/>
</dbReference>
<evidence type="ECO:0000313" key="8">
    <source>
        <dbReference type="Proteomes" id="UP001175353"/>
    </source>
</evidence>
<evidence type="ECO:0000259" key="6">
    <source>
        <dbReference type="Pfam" id="PF14197"/>
    </source>
</evidence>
<feature type="compositionally biased region" description="Polar residues" evidence="4">
    <location>
        <begin position="575"/>
        <end position="590"/>
    </location>
</feature>
<dbReference type="AlphaFoldDB" id="A0AAN6KG20"/>
<feature type="region of interest" description="Disordered" evidence="4">
    <location>
        <begin position="253"/>
        <end position="273"/>
    </location>
</feature>
<dbReference type="GO" id="GO:0008017">
    <property type="term" value="F:microtubule binding"/>
    <property type="evidence" value="ECO:0007669"/>
    <property type="project" value="InterPro"/>
</dbReference>
<proteinExistence type="predicted"/>
<comment type="caution">
    <text evidence="7">The sequence shown here is derived from an EMBL/GenBank/DDBJ whole genome shotgun (WGS) entry which is preliminary data.</text>
</comment>
<dbReference type="PANTHER" id="PTHR19336">
    <property type="entry name" value="UNCHARACTERIZED DUF1167"/>
    <property type="match status" value="1"/>
</dbReference>
<dbReference type="InterPro" id="IPR024957">
    <property type="entry name" value="Cep57_MT-bd_dom"/>
</dbReference>
<feature type="compositionally biased region" description="Basic and acidic residues" evidence="4">
    <location>
        <begin position="551"/>
        <end position="572"/>
    </location>
</feature>
<dbReference type="Proteomes" id="UP001175353">
    <property type="component" value="Unassembled WGS sequence"/>
</dbReference>
<feature type="compositionally biased region" description="Acidic residues" evidence="4">
    <location>
        <begin position="1012"/>
        <end position="1021"/>
    </location>
</feature>
<feature type="compositionally biased region" description="Basic and acidic residues" evidence="4">
    <location>
        <begin position="476"/>
        <end position="509"/>
    </location>
</feature>
<feature type="compositionally biased region" description="Polar residues" evidence="4">
    <location>
        <begin position="459"/>
        <end position="475"/>
    </location>
</feature>
<dbReference type="GO" id="GO:0005815">
    <property type="term" value="C:microtubule organizing center"/>
    <property type="evidence" value="ECO:0007669"/>
    <property type="project" value="UniProtKB-SubCell"/>
</dbReference>
<feature type="compositionally biased region" description="Low complexity" evidence="4">
    <location>
        <begin position="998"/>
        <end position="1011"/>
    </location>
</feature>
<feature type="region of interest" description="Disordered" evidence="4">
    <location>
        <begin position="46"/>
        <end position="74"/>
    </location>
</feature>
<name>A0AAN6KG20_9PEZI</name>
<dbReference type="Pfam" id="PF14197">
    <property type="entry name" value="Cep57_CLD_2"/>
    <property type="match status" value="1"/>
</dbReference>
<evidence type="ECO:0000259" key="5">
    <source>
        <dbReference type="Pfam" id="PF06657"/>
    </source>
</evidence>
<feature type="domain" description="Cep57 centrosome microtubule-binding" evidence="5">
    <location>
        <begin position="860"/>
        <end position="936"/>
    </location>
</feature>
<keyword evidence="2" id="KW-0963">Cytoplasm</keyword>
<dbReference type="PANTHER" id="PTHR19336:SF9">
    <property type="entry name" value="SPINDLE POLE BODY PROTEIN PPC89"/>
    <property type="match status" value="1"/>
</dbReference>
<feature type="compositionally biased region" description="Basic and acidic residues" evidence="4">
    <location>
        <begin position="518"/>
        <end position="534"/>
    </location>
</feature>
<dbReference type="InterPro" id="IPR051756">
    <property type="entry name" value="Centrosomal_MT-associated"/>
</dbReference>
<feature type="region of interest" description="Disordered" evidence="4">
    <location>
        <begin position="983"/>
        <end position="1041"/>
    </location>
</feature>
<protein>
    <recommendedName>
        <fullName evidence="9">Cep57 centrosome microtubule-binding domain-containing protein</fullName>
    </recommendedName>
</protein>
<evidence type="ECO:0000256" key="4">
    <source>
        <dbReference type="SAM" id="MobiDB-lite"/>
    </source>
</evidence>
<evidence type="ECO:0008006" key="9">
    <source>
        <dbReference type="Google" id="ProtNLM"/>
    </source>
</evidence>
<organism evidence="7 8">
    <name type="scientific">Friedmanniomyces endolithicus</name>
    <dbReference type="NCBI Taxonomy" id="329885"/>
    <lineage>
        <taxon>Eukaryota</taxon>
        <taxon>Fungi</taxon>
        <taxon>Dikarya</taxon>
        <taxon>Ascomycota</taxon>
        <taxon>Pezizomycotina</taxon>
        <taxon>Dothideomycetes</taxon>
        <taxon>Dothideomycetidae</taxon>
        <taxon>Mycosphaerellales</taxon>
        <taxon>Teratosphaeriaceae</taxon>
        <taxon>Friedmanniomyces</taxon>
    </lineage>
</organism>
<dbReference type="Pfam" id="PF06657">
    <property type="entry name" value="Cep57_MT_bd"/>
    <property type="match status" value="1"/>
</dbReference>
<feature type="domain" description="PPC89 centrosome localisation" evidence="6">
    <location>
        <begin position="372"/>
        <end position="426"/>
    </location>
</feature>
<feature type="compositionally biased region" description="Polar residues" evidence="4">
    <location>
        <begin position="177"/>
        <end position="196"/>
    </location>
</feature>
<feature type="compositionally biased region" description="Polar residues" evidence="4">
    <location>
        <begin position="258"/>
        <end position="270"/>
    </location>
</feature>
<comment type="subcellular location">
    <subcellularLocation>
        <location evidence="1">Cytoplasm</location>
        <location evidence="1">Cytoskeleton</location>
        <location evidence="1">Microtubule organizing center</location>
    </subcellularLocation>
</comment>
<reference evidence="7" key="1">
    <citation type="submission" date="2023-06" db="EMBL/GenBank/DDBJ databases">
        <title>Black Yeasts Isolated from many extreme environments.</title>
        <authorList>
            <person name="Coleine C."/>
            <person name="Stajich J.E."/>
            <person name="Selbmann L."/>
        </authorList>
    </citation>
    <scope>NUCLEOTIDE SEQUENCE</scope>
    <source>
        <strain evidence="7">CCFEE 5200</strain>
    </source>
</reference>
<evidence type="ECO:0000256" key="2">
    <source>
        <dbReference type="ARBA" id="ARBA00022490"/>
    </source>
</evidence>
<evidence type="ECO:0000256" key="1">
    <source>
        <dbReference type="ARBA" id="ARBA00004267"/>
    </source>
</evidence>
<sequence>MASSSKSRLFHELSRSRTTSPNEYETAGSFDMHNDQILHSTVNMDNITAQPPLNDDEHHSYLGSDAGSEGSTDMSIELGRGVKRGARENDADVSSNMVFNFGGDSQYEITGTPPVRPRNTSRKSDDLLRRQASVRHATEAAKSNRKPSTVQQRPLSEVLQRNAESDASLNAEDFAQPTVTFNARNTRFTRSRQTSAAEPAMQPRITSTSAQKDTPRRQAVNNPTVQSATFTSNSFALPDLPNITELVSGVRKDGTPVFNRTTNKSRSRFTSAGDYRTPSQIQYVPIESVPIPDEEKAIFASLQVLKERVDSLEMEKAEAEKRTEEYEDEIIDLRSQLQAERRRPDSALGSDEDERAAGKWRMERTRLQASLKAAEDRLDRAERKISVGEIAMKRVTKERDQLVKQIAVAYRDFEELKEESESLKESFGARYAELQGEHEDLQEVMEVLKRENQELRVQVAQSSAQHSEETQQWGRQEQERTSKLGKRKESVSATRDVTREDREARDHSPQRPVPSIRGKKENGPAHSQERDIKRTSSAPTKEPPVDLASKIAREVQKLRSEAKAAKVSEQEPARQGQSANRARSKSQLRQASAGVERRTSQSKRAVSAPIDTDLSEQESTTGRELTQETRRTLKEMVIPVPCGIAGPHEETRDITILSDFPSLQMAQLREKIEEDHLAQKAAKKRNASAPEPLQQEDAVRSTHMGLPRKSSLKDVTAGLDSGTGRFSLAGAIVDDAAAKAARTVRVQSPHTSDPSLLPHQPQDGIGDTSMLSNISRRRRRAASEAEEGMTSAFILPDITLYSSTQALPTTTAAAGIGKSCVFHDVATCTLCQPASATLSIPTPIPITDRDTPQDPDITTATIRPAQSPPVALATVIKTLTDEITHLKVLLAALQRRYQHHDPALSKRQRVATRAKIEKLIAEVERRSDQVYALYDVLEGQKESAAAHAMAGSAGAEVGVGGMEEHVMGDTLMSLGLDPADLAGRVGRSAPEPLGGSDGVSEGSGELGWEGLSDYESEEDVDMGFGRGSGEGERVKRMSAAF</sequence>